<comment type="caution">
    <text evidence="1">The sequence shown here is derived from an EMBL/GenBank/DDBJ whole genome shotgun (WGS) entry which is preliminary data.</text>
</comment>
<organism evidence="1 2">
    <name type="scientific">Penicillium hetheringtonii</name>
    <dbReference type="NCBI Taxonomy" id="911720"/>
    <lineage>
        <taxon>Eukaryota</taxon>
        <taxon>Fungi</taxon>
        <taxon>Dikarya</taxon>
        <taxon>Ascomycota</taxon>
        <taxon>Pezizomycotina</taxon>
        <taxon>Eurotiomycetes</taxon>
        <taxon>Eurotiomycetidae</taxon>
        <taxon>Eurotiales</taxon>
        <taxon>Aspergillaceae</taxon>
        <taxon>Penicillium</taxon>
    </lineage>
</organism>
<sequence length="125" mass="14006">MAYDQPKEVTVINLSADPPDKDLSTAQTAAPTCITNSSGRPKRTCEQEPVDLENVDSQPAVLDTCPNFQSHSPSAQDQPSQVTDLSALGRFKILSQLRHSDELSLSKNEFFFRARHFNWNFNPRD</sequence>
<protein>
    <submittedName>
        <fullName evidence="1">Uncharacterized protein</fullName>
    </submittedName>
</protein>
<accession>A0AAD6DGS9</accession>
<name>A0AAD6DGS9_9EURO</name>
<dbReference type="AlphaFoldDB" id="A0AAD6DGS9"/>
<evidence type="ECO:0000313" key="1">
    <source>
        <dbReference type="EMBL" id="KAJ5580416.1"/>
    </source>
</evidence>
<reference evidence="1 2" key="1">
    <citation type="journal article" date="2023" name="IMA Fungus">
        <title>Comparative genomic study of the Penicillium genus elucidates a diverse pangenome and 15 lateral gene transfer events.</title>
        <authorList>
            <person name="Petersen C."/>
            <person name="Sorensen T."/>
            <person name="Nielsen M.R."/>
            <person name="Sondergaard T.E."/>
            <person name="Sorensen J.L."/>
            <person name="Fitzpatrick D.A."/>
            <person name="Frisvad J.C."/>
            <person name="Nielsen K.L."/>
        </authorList>
    </citation>
    <scope>NUCLEOTIDE SEQUENCE [LARGE SCALE GENOMIC DNA]</scope>
    <source>
        <strain evidence="1 2">IBT 29057</strain>
    </source>
</reference>
<proteinExistence type="predicted"/>
<gene>
    <name evidence="1" type="ORF">N7450_006717</name>
</gene>
<evidence type="ECO:0000313" key="2">
    <source>
        <dbReference type="Proteomes" id="UP001216150"/>
    </source>
</evidence>
<dbReference type="Proteomes" id="UP001216150">
    <property type="component" value="Unassembled WGS sequence"/>
</dbReference>
<dbReference type="EMBL" id="JAQJAC010000006">
    <property type="protein sequence ID" value="KAJ5580416.1"/>
    <property type="molecule type" value="Genomic_DNA"/>
</dbReference>
<keyword evidence="2" id="KW-1185">Reference proteome</keyword>